<evidence type="ECO:0000313" key="2">
    <source>
        <dbReference type="EMBL" id="ALS78438.1"/>
    </source>
</evidence>
<organism evidence="2 3">
    <name type="scientific">Planococcus kocurii</name>
    <dbReference type="NCBI Taxonomy" id="1374"/>
    <lineage>
        <taxon>Bacteria</taxon>
        <taxon>Bacillati</taxon>
        <taxon>Bacillota</taxon>
        <taxon>Bacilli</taxon>
        <taxon>Bacillales</taxon>
        <taxon>Caryophanaceae</taxon>
        <taxon>Planococcus</taxon>
    </lineage>
</organism>
<evidence type="ECO:0000256" key="1">
    <source>
        <dbReference type="SAM" id="SignalP"/>
    </source>
</evidence>
<proteinExistence type="predicted"/>
<feature type="chain" id="PRO_5046962963" evidence="1">
    <location>
        <begin position="25"/>
        <end position="134"/>
    </location>
</feature>
<evidence type="ECO:0000313" key="3">
    <source>
        <dbReference type="Proteomes" id="UP000065533"/>
    </source>
</evidence>
<dbReference type="Proteomes" id="UP000065533">
    <property type="component" value="Chromosome"/>
</dbReference>
<protein>
    <submittedName>
        <fullName evidence="2">Uncharacterized protein</fullName>
    </submittedName>
</protein>
<sequence length="134" mass="14843">MRMRILFLSLSVFILSTTIGCSNSSITPETYTTQNPDAKEILTLDPKADIFQLDGVIYQTGIEWVEELSLTKDKQVGEIKTRNDTDTNFEDGMSNKLPVGAKIYSAEESDEVAGPILLVESEGKLLKYYGLVEG</sequence>
<dbReference type="EMBL" id="CP013661">
    <property type="protein sequence ID" value="ALS78438.1"/>
    <property type="molecule type" value="Genomic_DNA"/>
</dbReference>
<feature type="signal peptide" evidence="1">
    <location>
        <begin position="1"/>
        <end position="24"/>
    </location>
</feature>
<accession>A0ABN4JU43</accession>
<reference evidence="2" key="1">
    <citation type="submission" date="2016-01" db="EMBL/GenBank/DDBJ databases">
        <title>Complete genome of Planococcus kocurri type strain.</title>
        <authorList>
            <person name="See-Too W.S."/>
        </authorList>
    </citation>
    <scope>NUCLEOTIDE SEQUENCE [LARGE SCALE GENOMIC DNA]</scope>
    <source>
        <strain evidence="2">ATCC 43650</strain>
    </source>
</reference>
<keyword evidence="3" id="KW-1185">Reference proteome</keyword>
<gene>
    <name evidence="2" type="ORF">AUO94_07070</name>
</gene>
<keyword evidence="1" id="KW-0732">Signal</keyword>
<dbReference type="PROSITE" id="PS51257">
    <property type="entry name" value="PROKAR_LIPOPROTEIN"/>
    <property type="match status" value="1"/>
</dbReference>
<name>A0ABN4JU43_9BACL</name>